<dbReference type="PANTHER" id="PTHR30537:SF26">
    <property type="entry name" value="GLYCINE CLEAVAGE SYSTEM TRANSCRIPTIONAL ACTIVATOR"/>
    <property type="match status" value="1"/>
</dbReference>
<name>A0A853R235_9VIBR</name>
<dbReference type="InterPro" id="IPR058163">
    <property type="entry name" value="LysR-type_TF_proteobact-type"/>
</dbReference>
<dbReference type="InterPro" id="IPR036388">
    <property type="entry name" value="WH-like_DNA-bd_sf"/>
</dbReference>
<evidence type="ECO:0000256" key="4">
    <source>
        <dbReference type="ARBA" id="ARBA00023163"/>
    </source>
</evidence>
<dbReference type="InterPro" id="IPR000847">
    <property type="entry name" value="LysR_HTH_N"/>
</dbReference>
<feature type="domain" description="HTH lysR-type" evidence="5">
    <location>
        <begin position="5"/>
        <end position="62"/>
    </location>
</feature>
<evidence type="ECO:0000313" key="7">
    <source>
        <dbReference type="Proteomes" id="UP000094808"/>
    </source>
</evidence>
<evidence type="ECO:0000259" key="5">
    <source>
        <dbReference type="PROSITE" id="PS50931"/>
    </source>
</evidence>
<evidence type="ECO:0000256" key="2">
    <source>
        <dbReference type="ARBA" id="ARBA00023015"/>
    </source>
</evidence>
<keyword evidence="3" id="KW-0238">DNA-binding</keyword>
<keyword evidence="7" id="KW-1185">Reference proteome</keyword>
<dbReference type="RefSeq" id="WP_017045988.1">
    <property type="nucleotide sequence ID" value="NZ_AJYS02000212.1"/>
</dbReference>
<dbReference type="SUPFAM" id="SSF46785">
    <property type="entry name" value="Winged helix' DNA-binding domain"/>
    <property type="match status" value="1"/>
</dbReference>
<comment type="caution">
    <text evidence="6">The sequence shown here is derived from an EMBL/GenBank/DDBJ whole genome shotgun (WGS) entry which is preliminary data.</text>
</comment>
<dbReference type="Pfam" id="PF03466">
    <property type="entry name" value="LysR_substrate"/>
    <property type="match status" value="1"/>
</dbReference>
<dbReference type="Gene3D" id="3.40.190.10">
    <property type="entry name" value="Periplasmic binding protein-like II"/>
    <property type="match status" value="2"/>
</dbReference>
<comment type="similarity">
    <text evidence="1">Belongs to the LysR transcriptional regulatory family.</text>
</comment>
<sequence>MRKLPPLKSLYSFIAVAETGSMTDAAKHLNVSHSAISQSIKALENQLNQPLFNRVGRHVVLNNAGQKYYRRIAPALEQIVEATEVLMRDERHNRLTLNMVNSLALHWWIPRVNRFQEHAPHIDVRISSLTGTFSLTSENVDIAIVHGKQDEWQDYYCEKLAEDELVLVCSPELIKPDLIKQGDKQTLSSILKCHPAIIAVNERRKKDWQIWCDAYQLTMPASRKNLSFVSSAQAVQATIRQLGIFVTHRLFVKDDIKLGLLQELGSAVTNPYQDYYFVCAKEQLKQESILVLRSWIKKEFAM</sequence>
<dbReference type="PANTHER" id="PTHR30537">
    <property type="entry name" value="HTH-TYPE TRANSCRIPTIONAL REGULATOR"/>
    <property type="match status" value="1"/>
</dbReference>
<dbReference type="Pfam" id="PF00126">
    <property type="entry name" value="HTH_1"/>
    <property type="match status" value="1"/>
</dbReference>
<accession>A0A853R235</accession>
<dbReference type="PRINTS" id="PR00039">
    <property type="entry name" value="HTHLYSR"/>
</dbReference>
<dbReference type="SUPFAM" id="SSF53850">
    <property type="entry name" value="Periplasmic binding protein-like II"/>
    <property type="match status" value="1"/>
</dbReference>
<dbReference type="AlphaFoldDB" id="A0A853R235"/>
<dbReference type="InterPro" id="IPR036390">
    <property type="entry name" value="WH_DNA-bd_sf"/>
</dbReference>
<protein>
    <submittedName>
        <fullName evidence="6">LysR family transcriptional regulator</fullName>
    </submittedName>
</protein>
<evidence type="ECO:0000256" key="3">
    <source>
        <dbReference type="ARBA" id="ARBA00023125"/>
    </source>
</evidence>
<dbReference type="FunFam" id="1.10.10.10:FF:000001">
    <property type="entry name" value="LysR family transcriptional regulator"/>
    <property type="match status" value="1"/>
</dbReference>
<dbReference type="Gene3D" id="1.10.10.10">
    <property type="entry name" value="Winged helix-like DNA-binding domain superfamily/Winged helix DNA-binding domain"/>
    <property type="match status" value="1"/>
</dbReference>
<gene>
    <name evidence="6" type="ORF">A1QS_06495</name>
</gene>
<dbReference type="GO" id="GO:0003700">
    <property type="term" value="F:DNA-binding transcription factor activity"/>
    <property type="evidence" value="ECO:0007669"/>
    <property type="project" value="InterPro"/>
</dbReference>
<proteinExistence type="inferred from homology"/>
<dbReference type="Proteomes" id="UP000094808">
    <property type="component" value="Unassembled WGS sequence"/>
</dbReference>
<evidence type="ECO:0000256" key="1">
    <source>
        <dbReference type="ARBA" id="ARBA00009437"/>
    </source>
</evidence>
<dbReference type="EMBL" id="AJYS02000212">
    <property type="protein sequence ID" value="OEE35133.1"/>
    <property type="molecule type" value="Genomic_DNA"/>
</dbReference>
<evidence type="ECO:0000313" key="6">
    <source>
        <dbReference type="EMBL" id="OEE35133.1"/>
    </source>
</evidence>
<reference evidence="6 7" key="1">
    <citation type="journal article" date="2012" name="Science">
        <title>Ecological populations of bacteria act as socially cohesive units of antibiotic production and resistance.</title>
        <authorList>
            <person name="Cordero O.X."/>
            <person name="Wildschutte H."/>
            <person name="Kirkup B."/>
            <person name="Proehl S."/>
            <person name="Ngo L."/>
            <person name="Hussain F."/>
            <person name="Le Roux F."/>
            <person name="Mincer T."/>
            <person name="Polz M.F."/>
        </authorList>
    </citation>
    <scope>NUCLEOTIDE SEQUENCE [LARGE SCALE GENOMIC DNA]</scope>
    <source>
        <strain evidence="6 7">FS-238</strain>
    </source>
</reference>
<dbReference type="GO" id="GO:0043565">
    <property type="term" value="F:sequence-specific DNA binding"/>
    <property type="evidence" value="ECO:0007669"/>
    <property type="project" value="TreeGrafter"/>
</dbReference>
<dbReference type="GO" id="GO:0006351">
    <property type="term" value="P:DNA-templated transcription"/>
    <property type="evidence" value="ECO:0007669"/>
    <property type="project" value="TreeGrafter"/>
</dbReference>
<dbReference type="InterPro" id="IPR005119">
    <property type="entry name" value="LysR_subst-bd"/>
</dbReference>
<keyword evidence="2" id="KW-0805">Transcription regulation</keyword>
<keyword evidence="4" id="KW-0804">Transcription</keyword>
<organism evidence="6 7">
    <name type="scientific">Vibrio ordalii FS-238</name>
    <dbReference type="NCBI Taxonomy" id="617133"/>
    <lineage>
        <taxon>Bacteria</taxon>
        <taxon>Pseudomonadati</taxon>
        <taxon>Pseudomonadota</taxon>
        <taxon>Gammaproteobacteria</taxon>
        <taxon>Vibrionales</taxon>
        <taxon>Vibrionaceae</taxon>
        <taxon>Vibrio</taxon>
    </lineage>
</organism>
<dbReference type="PROSITE" id="PS50931">
    <property type="entry name" value="HTH_LYSR"/>
    <property type="match status" value="1"/>
</dbReference>